<protein>
    <submittedName>
        <fullName evidence="4">GNAT family N-acetyltransferase</fullName>
        <ecNumber evidence="4">2.3.1.-</ecNumber>
    </submittedName>
</protein>
<evidence type="ECO:0000313" key="5">
    <source>
        <dbReference type="Proteomes" id="UP001597205"/>
    </source>
</evidence>
<keyword evidence="5" id="KW-1185">Reference proteome</keyword>
<evidence type="ECO:0000313" key="4">
    <source>
        <dbReference type="EMBL" id="MFD1166079.1"/>
    </source>
</evidence>
<dbReference type="InterPro" id="IPR016181">
    <property type="entry name" value="Acyl_CoA_acyltransferase"/>
</dbReference>
<name>A0ABW3RM41_9SPHI</name>
<dbReference type="Pfam" id="PF00583">
    <property type="entry name" value="Acetyltransf_1"/>
    <property type="match status" value="1"/>
</dbReference>
<organism evidence="4 5">
    <name type="scientific">Sphingobacterium daejeonense</name>
    <dbReference type="NCBI Taxonomy" id="371142"/>
    <lineage>
        <taxon>Bacteria</taxon>
        <taxon>Pseudomonadati</taxon>
        <taxon>Bacteroidota</taxon>
        <taxon>Sphingobacteriia</taxon>
        <taxon>Sphingobacteriales</taxon>
        <taxon>Sphingobacteriaceae</taxon>
        <taxon>Sphingobacterium</taxon>
    </lineage>
</organism>
<dbReference type="InterPro" id="IPR000182">
    <property type="entry name" value="GNAT_dom"/>
</dbReference>
<evidence type="ECO:0000259" key="3">
    <source>
        <dbReference type="PROSITE" id="PS51186"/>
    </source>
</evidence>
<feature type="domain" description="N-acetyltransferase" evidence="3">
    <location>
        <begin position="1"/>
        <end position="179"/>
    </location>
</feature>
<reference evidence="5" key="1">
    <citation type="journal article" date="2019" name="Int. J. Syst. Evol. Microbiol.">
        <title>The Global Catalogue of Microorganisms (GCM) 10K type strain sequencing project: providing services to taxonomists for standard genome sequencing and annotation.</title>
        <authorList>
            <consortium name="The Broad Institute Genomics Platform"/>
            <consortium name="The Broad Institute Genome Sequencing Center for Infectious Disease"/>
            <person name="Wu L."/>
            <person name="Ma J."/>
        </authorList>
    </citation>
    <scope>NUCLEOTIDE SEQUENCE [LARGE SCALE GENOMIC DNA]</scope>
    <source>
        <strain evidence="5">CCUG 52468</strain>
    </source>
</reference>
<dbReference type="RefSeq" id="WP_380896486.1">
    <property type="nucleotide sequence ID" value="NZ_JBHTKY010000014.1"/>
</dbReference>
<dbReference type="PROSITE" id="PS51186">
    <property type="entry name" value="GNAT"/>
    <property type="match status" value="1"/>
</dbReference>
<sequence>MIIRQGTFQDSEQIAAYLLLAMEEITYRFIGQRDRELALRFLVQLVQQKGNQYSYDNNWVIEDDGKVLATALIYDGGRLEELRIPVAKIVTEQFNREFNPENETQDGEYYIDCIGVNPEQQGKGLGSKIILHLIDEYVSKQGKVLGLLVVDDNPKAKKLYERLGFKVVGEKWLMGKHLEHMQIK</sequence>
<dbReference type="Gene3D" id="3.40.630.30">
    <property type="match status" value="1"/>
</dbReference>
<evidence type="ECO:0000256" key="2">
    <source>
        <dbReference type="ARBA" id="ARBA00023315"/>
    </source>
</evidence>
<dbReference type="PANTHER" id="PTHR43420">
    <property type="entry name" value="ACETYLTRANSFERASE"/>
    <property type="match status" value="1"/>
</dbReference>
<dbReference type="EMBL" id="JBHTKY010000014">
    <property type="protein sequence ID" value="MFD1166079.1"/>
    <property type="molecule type" value="Genomic_DNA"/>
</dbReference>
<comment type="caution">
    <text evidence="4">The sequence shown here is derived from an EMBL/GenBank/DDBJ whole genome shotgun (WGS) entry which is preliminary data.</text>
</comment>
<dbReference type="EC" id="2.3.1.-" evidence="4"/>
<dbReference type="GO" id="GO:0016746">
    <property type="term" value="F:acyltransferase activity"/>
    <property type="evidence" value="ECO:0007669"/>
    <property type="project" value="UniProtKB-KW"/>
</dbReference>
<dbReference type="PANTHER" id="PTHR43420:SF47">
    <property type="entry name" value="N-ACETYLTRANSFERASE DOMAIN-CONTAINING PROTEIN"/>
    <property type="match status" value="1"/>
</dbReference>
<evidence type="ECO:0000256" key="1">
    <source>
        <dbReference type="ARBA" id="ARBA00022679"/>
    </source>
</evidence>
<dbReference type="InterPro" id="IPR050680">
    <property type="entry name" value="YpeA/RimI_acetyltransf"/>
</dbReference>
<gene>
    <name evidence="4" type="ORF">ACFQ2C_10730</name>
</gene>
<dbReference type="Proteomes" id="UP001597205">
    <property type="component" value="Unassembled WGS sequence"/>
</dbReference>
<keyword evidence="2 4" id="KW-0012">Acyltransferase</keyword>
<keyword evidence="1 4" id="KW-0808">Transferase</keyword>
<proteinExistence type="predicted"/>
<dbReference type="CDD" id="cd04301">
    <property type="entry name" value="NAT_SF"/>
    <property type="match status" value="1"/>
</dbReference>
<accession>A0ABW3RM41</accession>
<dbReference type="SUPFAM" id="SSF55729">
    <property type="entry name" value="Acyl-CoA N-acyltransferases (Nat)"/>
    <property type="match status" value="1"/>
</dbReference>